<keyword evidence="2" id="KW-1185">Reference proteome</keyword>
<sequence>MSIIVIGNFNANPNTPHSRRTTPILHQMLTLQLISLMQYFNVTQHTWARHNQSSQLDDFWTTPNIITNCPGINISTSTGSTDSDHAILVTTTSPYYMEQKENSQEEIPIP</sequence>
<proteinExistence type="predicted"/>
<evidence type="ECO:0000313" key="2">
    <source>
        <dbReference type="Proteomes" id="UP000789901"/>
    </source>
</evidence>
<dbReference type="EMBL" id="CAJVQB010006118">
    <property type="protein sequence ID" value="CAG8677511.1"/>
    <property type="molecule type" value="Genomic_DNA"/>
</dbReference>
<accession>A0ABN7UWR3</accession>
<dbReference type="InterPro" id="IPR036691">
    <property type="entry name" value="Endo/exonu/phosph_ase_sf"/>
</dbReference>
<name>A0ABN7UWR3_GIGMA</name>
<dbReference type="Gene3D" id="3.60.10.10">
    <property type="entry name" value="Endonuclease/exonuclease/phosphatase"/>
    <property type="match status" value="1"/>
</dbReference>
<comment type="caution">
    <text evidence="1">The sequence shown here is derived from an EMBL/GenBank/DDBJ whole genome shotgun (WGS) entry which is preliminary data.</text>
</comment>
<dbReference type="SUPFAM" id="SSF56219">
    <property type="entry name" value="DNase I-like"/>
    <property type="match status" value="1"/>
</dbReference>
<gene>
    <name evidence="1" type="ORF">GMARGA_LOCUS10772</name>
</gene>
<reference evidence="1 2" key="1">
    <citation type="submission" date="2021-06" db="EMBL/GenBank/DDBJ databases">
        <authorList>
            <person name="Kallberg Y."/>
            <person name="Tangrot J."/>
            <person name="Rosling A."/>
        </authorList>
    </citation>
    <scope>NUCLEOTIDE SEQUENCE [LARGE SCALE GENOMIC DNA]</scope>
    <source>
        <strain evidence="1 2">120-4 pot B 10/14</strain>
    </source>
</reference>
<evidence type="ECO:0000313" key="1">
    <source>
        <dbReference type="EMBL" id="CAG8677511.1"/>
    </source>
</evidence>
<dbReference type="Proteomes" id="UP000789901">
    <property type="component" value="Unassembled WGS sequence"/>
</dbReference>
<organism evidence="1 2">
    <name type="scientific">Gigaspora margarita</name>
    <dbReference type="NCBI Taxonomy" id="4874"/>
    <lineage>
        <taxon>Eukaryota</taxon>
        <taxon>Fungi</taxon>
        <taxon>Fungi incertae sedis</taxon>
        <taxon>Mucoromycota</taxon>
        <taxon>Glomeromycotina</taxon>
        <taxon>Glomeromycetes</taxon>
        <taxon>Diversisporales</taxon>
        <taxon>Gigasporaceae</taxon>
        <taxon>Gigaspora</taxon>
    </lineage>
</organism>
<protein>
    <submittedName>
        <fullName evidence="1">21476_t:CDS:1</fullName>
    </submittedName>
</protein>